<evidence type="ECO:0000256" key="11">
    <source>
        <dbReference type="ARBA" id="ARBA00036631"/>
    </source>
</evidence>
<evidence type="ECO:0000256" key="16">
    <source>
        <dbReference type="PROSITE-ProRule" id="PRU00108"/>
    </source>
</evidence>
<evidence type="ECO:0000256" key="17">
    <source>
        <dbReference type="PROSITE-ProRule" id="PRU00125"/>
    </source>
</evidence>
<feature type="domain" description="SAC" evidence="24">
    <location>
        <begin position="1328"/>
        <end position="1668"/>
    </location>
</feature>
<comment type="catalytic activity">
    <reaction evidence="11">
        <text>a 1,2-diacyl-sn-glycero-3-phospho-(1D-myo-inositol-3-phosphate) + H2O = a 1,2-diacyl-sn-glycero-3-phospho-(1D-myo-inositol) + phosphate</text>
        <dbReference type="Rhea" id="RHEA:12316"/>
        <dbReference type="ChEBI" id="CHEBI:15377"/>
        <dbReference type="ChEBI" id="CHEBI:43474"/>
        <dbReference type="ChEBI" id="CHEBI:57880"/>
        <dbReference type="ChEBI" id="CHEBI:58088"/>
        <dbReference type="EC" id="3.1.3.64"/>
    </reaction>
    <physiologicalReaction direction="left-to-right" evidence="11">
        <dbReference type="Rhea" id="RHEA:12317"/>
    </physiologicalReaction>
</comment>
<keyword evidence="20" id="KW-0472">Membrane</keyword>
<name>A0A0V0TUL4_9BILA</name>
<dbReference type="InterPro" id="IPR056191">
    <property type="entry name" value="NOMO_12th"/>
</dbReference>
<dbReference type="InterPro" id="IPR056319">
    <property type="entry name" value="NOMO_7th"/>
</dbReference>
<dbReference type="Pfam" id="PF00046">
    <property type="entry name" value="Homeodomain"/>
    <property type="match status" value="1"/>
</dbReference>
<dbReference type="PROSITE" id="PS50023">
    <property type="entry name" value="LIM_DOMAIN_2"/>
    <property type="match status" value="2"/>
</dbReference>
<evidence type="ECO:0000259" key="22">
    <source>
        <dbReference type="PROSITE" id="PS50023"/>
    </source>
</evidence>
<feature type="compositionally biased region" description="Polar residues" evidence="19">
    <location>
        <begin position="2105"/>
        <end position="2118"/>
    </location>
</feature>
<dbReference type="GO" id="GO:0046856">
    <property type="term" value="P:phosphatidylinositol dephosphorylation"/>
    <property type="evidence" value="ECO:0007669"/>
    <property type="project" value="TreeGrafter"/>
</dbReference>
<feature type="chain" id="PRO_5006869473" description="Phosphatidylinositol-3-phosphatase SAC1" evidence="21">
    <location>
        <begin position="23"/>
        <end position="2384"/>
    </location>
</feature>
<dbReference type="SMART" id="SM00389">
    <property type="entry name" value="HOX"/>
    <property type="match status" value="1"/>
</dbReference>
<dbReference type="InterPro" id="IPR009057">
    <property type="entry name" value="Homeodomain-like_sf"/>
</dbReference>
<organism evidence="25 26">
    <name type="scientific">Trichinella murrelli</name>
    <dbReference type="NCBI Taxonomy" id="144512"/>
    <lineage>
        <taxon>Eukaryota</taxon>
        <taxon>Metazoa</taxon>
        <taxon>Ecdysozoa</taxon>
        <taxon>Nematoda</taxon>
        <taxon>Enoplea</taxon>
        <taxon>Dorylaimia</taxon>
        <taxon>Trichinellida</taxon>
        <taxon>Trichinellidae</taxon>
        <taxon>Trichinella</taxon>
    </lineage>
</organism>
<dbReference type="SMART" id="SM00132">
    <property type="entry name" value="LIM"/>
    <property type="match status" value="2"/>
</dbReference>
<feature type="transmembrane region" description="Helical" evidence="20">
    <location>
        <begin position="1772"/>
        <end position="1793"/>
    </location>
</feature>
<dbReference type="Proteomes" id="UP000055048">
    <property type="component" value="Unassembled WGS sequence"/>
</dbReference>
<dbReference type="InterPro" id="IPR001781">
    <property type="entry name" value="Znf_LIM"/>
</dbReference>
<dbReference type="PROSITE" id="PS00027">
    <property type="entry name" value="HOMEOBOX_1"/>
    <property type="match status" value="1"/>
</dbReference>
<evidence type="ECO:0000256" key="19">
    <source>
        <dbReference type="SAM" id="MobiDB-lite"/>
    </source>
</evidence>
<dbReference type="GO" id="GO:0005783">
    <property type="term" value="C:endoplasmic reticulum"/>
    <property type="evidence" value="ECO:0007669"/>
    <property type="project" value="TreeGrafter"/>
</dbReference>
<dbReference type="EMBL" id="JYDJ01000137">
    <property type="protein sequence ID" value="KRX42710.1"/>
    <property type="molecule type" value="Genomic_DNA"/>
</dbReference>
<evidence type="ECO:0000256" key="1">
    <source>
        <dbReference type="ARBA" id="ARBA00004123"/>
    </source>
</evidence>
<feature type="domain" description="Homeobox" evidence="23">
    <location>
        <begin position="2185"/>
        <end position="2245"/>
    </location>
</feature>
<keyword evidence="20" id="KW-1133">Transmembrane helix</keyword>
<feature type="transmembrane region" description="Helical" evidence="20">
    <location>
        <begin position="1744"/>
        <end position="1766"/>
    </location>
</feature>
<evidence type="ECO:0000256" key="21">
    <source>
        <dbReference type="SAM" id="SignalP"/>
    </source>
</evidence>
<dbReference type="InterPro" id="IPR055074">
    <property type="entry name" value="NOMO1-3_2nd"/>
</dbReference>
<accession>A0A0V0TUL4</accession>
<feature type="domain" description="LIM zinc-binding" evidence="22">
    <location>
        <begin position="1949"/>
        <end position="2011"/>
    </location>
</feature>
<evidence type="ECO:0000256" key="12">
    <source>
        <dbReference type="ARBA" id="ARBA00036807"/>
    </source>
</evidence>
<dbReference type="OrthoDB" id="405996at2759"/>
<comment type="subcellular location">
    <subcellularLocation>
        <location evidence="1 16 18">Nucleus</location>
    </subcellularLocation>
</comment>
<dbReference type="Pfam" id="PF23194">
    <property type="entry name" value="NOMO_5th"/>
    <property type="match status" value="1"/>
</dbReference>
<dbReference type="InterPro" id="IPR017970">
    <property type="entry name" value="Homeobox_CS"/>
</dbReference>
<dbReference type="PROSITE" id="PS50071">
    <property type="entry name" value="HOMEOBOX_2"/>
    <property type="match status" value="1"/>
</dbReference>
<feature type="signal peptide" evidence="21">
    <location>
        <begin position="1"/>
        <end position="22"/>
    </location>
</feature>
<proteinExistence type="predicted"/>
<dbReference type="GO" id="GO:0003677">
    <property type="term" value="F:DNA binding"/>
    <property type="evidence" value="ECO:0007669"/>
    <property type="project" value="UniProtKB-UniRule"/>
</dbReference>
<dbReference type="InterPro" id="IPR002013">
    <property type="entry name" value="SAC_dom"/>
</dbReference>
<evidence type="ECO:0000256" key="8">
    <source>
        <dbReference type="ARBA" id="ARBA00023125"/>
    </source>
</evidence>
<dbReference type="FunFam" id="1.10.10.60:FF:000041">
    <property type="entry name" value="insulin gene enhancer protein ISL-1"/>
    <property type="match status" value="1"/>
</dbReference>
<evidence type="ECO:0000256" key="14">
    <source>
        <dbReference type="ARBA" id="ARBA00041396"/>
    </source>
</evidence>
<evidence type="ECO:0000313" key="25">
    <source>
        <dbReference type="EMBL" id="KRX42710.1"/>
    </source>
</evidence>
<dbReference type="Pfam" id="PF00412">
    <property type="entry name" value="LIM"/>
    <property type="match status" value="2"/>
</dbReference>
<keyword evidence="5" id="KW-0677">Repeat</keyword>
<reference evidence="25 26" key="1">
    <citation type="submission" date="2015-01" db="EMBL/GenBank/DDBJ databases">
        <title>Evolution of Trichinella species and genotypes.</title>
        <authorList>
            <person name="Korhonen P.K."/>
            <person name="Edoardo P."/>
            <person name="Giuseppe L.R."/>
            <person name="Gasser R.B."/>
        </authorList>
    </citation>
    <scope>NUCLEOTIDE SEQUENCE [LARGE SCALE GENOMIC DNA]</scope>
    <source>
        <strain evidence="25">ISS417</strain>
    </source>
</reference>
<dbReference type="FunFam" id="2.10.110.10:FF:000034">
    <property type="entry name" value="Insulin gene enhancer protein ISL"/>
    <property type="match status" value="1"/>
</dbReference>
<dbReference type="InterPro" id="IPR047244">
    <property type="entry name" value="ISL1/2-like_LIM1"/>
</dbReference>
<evidence type="ECO:0000256" key="18">
    <source>
        <dbReference type="RuleBase" id="RU000682"/>
    </source>
</evidence>
<feature type="region of interest" description="Disordered" evidence="19">
    <location>
        <begin position="2101"/>
        <end position="2130"/>
    </location>
</feature>
<dbReference type="PROSITE" id="PS50275">
    <property type="entry name" value="SAC"/>
    <property type="match status" value="1"/>
</dbReference>
<feature type="region of interest" description="Disordered" evidence="19">
    <location>
        <begin position="2147"/>
        <end position="2188"/>
    </location>
</feature>
<evidence type="ECO:0000259" key="24">
    <source>
        <dbReference type="PROSITE" id="PS50275"/>
    </source>
</evidence>
<keyword evidence="7 17" id="KW-0440">LIM domain</keyword>
<evidence type="ECO:0000256" key="3">
    <source>
        <dbReference type="ARBA" id="ARBA00022473"/>
    </source>
</evidence>
<dbReference type="InterPro" id="IPR055075">
    <property type="entry name" value="NOMO-like_N"/>
</dbReference>
<dbReference type="GO" id="GO:0043812">
    <property type="term" value="F:phosphatidylinositol-4-phosphate phosphatase activity"/>
    <property type="evidence" value="ECO:0007669"/>
    <property type="project" value="TreeGrafter"/>
</dbReference>
<evidence type="ECO:0000256" key="5">
    <source>
        <dbReference type="ARBA" id="ARBA00022737"/>
    </source>
</evidence>
<keyword evidence="9 16" id="KW-0371">Homeobox</keyword>
<protein>
    <recommendedName>
        <fullName evidence="13">Phosphatidylinositol-3-phosphatase SAC1</fullName>
        <ecNumber evidence="2">3.1.3.64</ecNumber>
    </recommendedName>
    <alternativeName>
        <fullName evidence="15">Phosphatidylinositol-4-phosphate phosphatase</fullName>
    </alternativeName>
    <alternativeName>
        <fullName evidence="14">Suppressor of actin mutations 1-like protein</fullName>
    </alternativeName>
</protein>
<evidence type="ECO:0000256" key="10">
    <source>
        <dbReference type="ARBA" id="ARBA00023242"/>
    </source>
</evidence>
<dbReference type="GO" id="GO:0046872">
    <property type="term" value="F:metal ion binding"/>
    <property type="evidence" value="ECO:0007669"/>
    <property type="project" value="UniProtKB-KW"/>
</dbReference>
<feature type="domain" description="LIM zinc-binding" evidence="22">
    <location>
        <begin position="2012"/>
        <end position="2073"/>
    </location>
</feature>
<comment type="caution">
    <text evidence="25">The sequence shown here is derived from an EMBL/GenBank/DDBJ whole genome shotgun (WGS) entry which is preliminary data.</text>
</comment>
<dbReference type="SUPFAM" id="SSF49478">
    <property type="entry name" value="Cna protein B-type domain"/>
    <property type="match status" value="2"/>
</dbReference>
<keyword evidence="20" id="KW-0812">Transmembrane</keyword>
<dbReference type="PROSITE" id="PS00478">
    <property type="entry name" value="LIM_DOMAIN_1"/>
    <property type="match status" value="1"/>
</dbReference>
<dbReference type="GO" id="GO:0005634">
    <property type="term" value="C:nucleus"/>
    <property type="evidence" value="ECO:0007669"/>
    <property type="project" value="UniProtKB-SubCell"/>
</dbReference>
<evidence type="ECO:0000256" key="9">
    <source>
        <dbReference type="ARBA" id="ARBA00023155"/>
    </source>
</evidence>
<dbReference type="InterPro" id="IPR001356">
    <property type="entry name" value="HD"/>
</dbReference>
<feature type="DNA-binding region" description="Homeobox" evidence="16">
    <location>
        <begin position="2187"/>
        <end position="2246"/>
    </location>
</feature>
<feature type="transmembrane region" description="Helical" evidence="20">
    <location>
        <begin position="1066"/>
        <end position="1088"/>
    </location>
</feature>
<dbReference type="SUPFAM" id="SSF57716">
    <property type="entry name" value="Glucocorticoid receptor-like (DNA-binding domain)"/>
    <property type="match status" value="1"/>
</dbReference>
<evidence type="ECO:0000256" key="6">
    <source>
        <dbReference type="ARBA" id="ARBA00022833"/>
    </source>
</evidence>
<dbReference type="Pfam" id="PF22904">
    <property type="entry name" value="NOMO1-like_2nd"/>
    <property type="match status" value="1"/>
</dbReference>
<dbReference type="PANTHER" id="PTHR45662">
    <property type="entry name" value="PHOSPHATIDYLINOSITIDE PHOSPHATASE SAC1"/>
    <property type="match status" value="1"/>
</dbReference>
<feature type="compositionally biased region" description="Polar residues" evidence="19">
    <location>
        <begin position="2147"/>
        <end position="2175"/>
    </location>
</feature>
<dbReference type="CDD" id="cd00086">
    <property type="entry name" value="homeodomain"/>
    <property type="match status" value="1"/>
</dbReference>
<keyword evidence="10 16" id="KW-0539">Nucleus</keyword>
<evidence type="ECO:0000256" key="7">
    <source>
        <dbReference type="ARBA" id="ARBA00023038"/>
    </source>
</evidence>
<evidence type="ECO:0000256" key="2">
    <source>
        <dbReference type="ARBA" id="ARBA00013038"/>
    </source>
</evidence>
<feature type="compositionally biased region" description="Basic and acidic residues" evidence="19">
    <location>
        <begin position="2177"/>
        <end position="2186"/>
    </location>
</feature>
<dbReference type="Gene3D" id="1.10.10.60">
    <property type="entry name" value="Homeodomain-like"/>
    <property type="match status" value="1"/>
</dbReference>
<dbReference type="SUPFAM" id="SSF46689">
    <property type="entry name" value="Homeodomain-like"/>
    <property type="match status" value="1"/>
</dbReference>
<dbReference type="Gene3D" id="2.10.110.10">
    <property type="entry name" value="Cysteine Rich Protein"/>
    <property type="match status" value="2"/>
</dbReference>
<dbReference type="GO" id="GO:0000981">
    <property type="term" value="F:DNA-binding transcription factor activity, RNA polymerase II-specific"/>
    <property type="evidence" value="ECO:0007669"/>
    <property type="project" value="InterPro"/>
</dbReference>
<dbReference type="Pfam" id="PF23141">
    <property type="entry name" value="Ig_NOMO"/>
    <property type="match status" value="1"/>
</dbReference>
<evidence type="ECO:0000313" key="26">
    <source>
        <dbReference type="Proteomes" id="UP000055048"/>
    </source>
</evidence>
<comment type="catalytic activity">
    <reaction evidence="12">
        <text>a 1,2-diacyl-sn-glycero-3-phospho-(1D-myo-inositol 4-phosphate) + H2O = a 1,2-diacyl-sn-glycero-3-phospho-(1D-myo-inositol) + phosphate</text>
        <dbReference type="Rhea" id="RHEA:55652"/>
        <dbReference type="ChEBI" id="CHEBI:15377"/>
        <dbReference type="ChEBI" id="CHEBI:43474"/>
        <dbReference type="ChEBI" id="CHEBI:57880"/>
        <dbReference type="ChEBI" id="CHEBI:58178"/>
    </reaction>
    <physiologicalReaction direction="left-to-right" evidence="12">
        <dbReference type="Rhea" id="RHEA:55653"/>
    </physiologicalReaction>
</comment>
<dbReference type="GO" id="GO:0004438">
    <property type="term" value="F:phosphatidylinositol-3-phosphate phosphatase activity"/>
    <property type="evidence" value="ECO:0007669"/>
    <property type="project" value="UniProtKB-EC"/>
</dbReference>
<dbReference type="Pfam" id="PF23192">
    <property type="entry name" value="NOMO_12th"/>
    <property type="match status" value="1"/>
</dbReference>
<dbReference type="CDD" id="cd09374">
    <property type="entry name" value="LIM2_Isl"/>
    <property type="match status" value="1"/>
</dbReference>
<dbReference type="Pfam" id="PF02383">
    <property type="entry name" value="Syja_N"/>
    <property type="match status" value="1"/>
</dbReference>
<keyword evidence="8 16" id="KW-0238">DNA-binding</keyword>
<keyword evidence="26" id="KW-1185">Reference proteome</keyword>
<evidence type="ECO:0000259" key="23">
    <source>
        <dbReference type="PROSITE" id="PS50071"/>
    </source>
</evidence>
<keyword evidence="6 17" id="KW-0862">Zinc</keyword>
<dbReference type="EC" id="3.1.3.64" evidence="2"/>
<dbReference type="Pfam" id="PF22898">
    <property type="entry name" value="NOMO1-like_1st"/>
    <property type="match status" value="1"/>
</dbReference>
<dbReference type="CDD" id="cd09366">
    <property type="entry name" value="LIM1_Isl"/>
    <property type="match status" value="1"/>
</dbReference>
<evidence type="ECO:0000256" key="13">
    <source>
        <dbReference type="ARBA" id="ARBA00040795"/>
    </source>
</evidence>
<keyword evidence="3" id="KW-0217">Developmental protein</keyword>
<keyword evidence="21" id="KW-0732">Signal</keyword>
<gene>
    <name evidence="25" type="primary">NOMO1</name>
    <name evidence="25" type="ORF">T05_7090</name>
</gene>
<keyword evidence="4 17" id="KW-0479">Metal-binding</keyword>
<evidence type="ECO:0000256" key="15">
    <source>
        <dbReference type="ARBA" id="ARBA00041911"/>
    </source>
</evidence>
<evidence type="ECO:0000256" key="20">
    <source>
        <dbReference type="SAM" id="Phobius"/>
    </source>
</evidence>
<feature type="transmembrane region" description="Helical" evidence="20">
    <location>
        <begin position="1176"/>
        <end position="1202"/>
    </location>
</feature>
<evidence type="ECO:0000256" key="4">
    <source>
        <dbReference type="ARBA" id="ARBA00022723"/>
    </source>
</evidence>
<dbReference type="InterPro" id="IPR056190">
    <property type="entry name" value="NOMO_5th"/>
</dbReference>
<dbReference type="PANTHER" id="PTHR45662:SF2">
    <property type="entry name" value="PHOSPHATIDYLINOSITOL-3-PHOSPHATASE SAC1"/>
    <property type="match status" value="1"/>
</dbReference>
<sequence>MSCKLIIFNLTLLQALLQICAASNEVVFTCGGFVRSNVSIDFKKIMVKMLTPEGNMKYQTTCAPTNGYYLIPVYVKGNYKLKLSAPEGWNFAPDHVNLNIDGLTDPCSKHEDINFLFLGFSVTGKVKVLNSPAEITDCTVSLMNSAKEVIESTQVNYGVFEFSPVLPGNYTVVVSEEGFCIKNSISFALSDSNLALKEPIEIQGFLVTGFMEQNEIYNGGAEIVLYSEPGATASNCDVSAAKGIVLIPENYKYQYSCKILVDSTNVYRLPCVGFGNHILHECFVQIPTYYHSSLTLEWLPKFVSVVVKDRPVVLQEKFKAVGFSLTGKVLWTSLGDGINGVDIYVNNKFVTRTNERGMYTLSEIMHGTLTIQAKRNDLQFEDIRFSFSAQTNSIPPIIVTKIQQCGQIFLKKLPKSGEQKSRRTFICNHVNNKTVLTTGIDQNGKFCIMLPRGQYICEVEIFNFEKQAGVKVMPDRLKIVVRNQPLPDVEFRQSLYKISGRIYCFFDSGDCFDSVIVKVEKFGVGELSRIVVKAEFPNFEFFDMLPGKYNVKLEAEQFCWAVDKIPNDQKVIWRRENGRRLVNIDSQDVENITFYQIGYTIKLKSNYNAKLKIVSIENANIFASFDIAETLSTFCVSKSGSYKLHAESCHIFNEDALIYNTGQIVTLHLEAVKHGVDFKIITPKPDVDFTVNIKSNLFNDPSVVLLSSAVEQYPVKDGHEYRFRYFAETNEKIHIQPASNSFLFTPVSQTVVVLILCVLNQIVPKLHNHLWRQLANISKALSVQNWKVSSSPFLSSPILQCTLLWLQMPMGITCTIFSSVYLYTNLHLCFLFSSVGPLRSLESLQIKAELPGYGLEHIQGKYGHFTAYKLSQLYIQVVDDNMGPLQDVLVSVTGGSQYKSNNLTNERGNFTLFGLMPGSYYVQSILKEFSFEPSSQVVHIEEAKKSEVLFVGRRVAFSCSGFVRFLAGHPVPEVKVEAVSENCDQHQEEALTDEKGFYRIRGLLMNCQYTIECSKQALNIYPEFINQTIGQMDLVDVDFTALSEEMVSTIIGRVECSSAVLPTLRVLILCLAFSLYFCICSFIILFSVQAALYKKDSSEHPVSRIHLEGGSLFIFPNVPMDNTTYLVKLESSSSFAEFEPFHLPEVQIVANKAVATVVFNFHPKKKQIVEHSRGSYFVFPLLTLFTVIVYSLQEFICIFYIIHVEDWPSCQHIFKEKFCLQPCTETLTPLTDLCLCFHRISMDIKFQPFVLTNDDPIIESRRICCLFGVIHLLSGPYLIVVEESVCIGKIYHQKIFKATKCTVFPFASSLLHLSESEIQDNIIYVDMLQSVLNTESFYYSTTFDLTHTLQRLHNTSPEFLTMALYERADQRFVWNYHMLQDLFNVIQVERNENVNGFPYEMFAVPMMLGFVEIRDCVVAGNSFKLILISRRSCHRAGVRFHTRGIDSDGNAANFIETEQILEVEDRLSSFVQTRGSAPVFWTQKPNLRWLPCPKLLQKDHTEGFRYHISWQTHTYGNQVIISLLNKRGREKCIGDALEYVVREAGAHDVKLISIDFHQECKNMNFDRLNYLIDQLMPEIHRLGYFSIKKGDTAELKMQTGVFRTNCMDCLDRTNVVQSMIAKRSLECQFQSMKILRSGDSLFRYPAFESVYRNLWADNGDACSVQYAGTAALKSDFTRTGKRTFAGLAQDGYNALVRCKMSTDLILSLFFFVYFETQDALDLFLGSYLRNDLLGLKYAYSRTSYISVLIPSCFVFSVCMFILSAFLMKDSSLTYTMFWLAVLFSLIVFIGLYGEKIAESPTLKQNIKENTHDIPDTLVNKHFNDAFNFSNWSLLKSRQAPIEPYSRVIVNRLTTRVLEDDWLFEQEYLQTLLVIARPTPPLHQRYHQSVVSQVWPSQDNGILYEKFMVEECTPNDDTVSHKALRQTTNRTPKTNNVNKDSGCGSRKRSSICNGCGHEILDQYILRVSPDLEWHAACLKCVDCRQFLDETCTCFVRDGKPYCKLDYVRLFGVRCSKCGEVFDRNDYVMRAKNNLYHISCFKCVVCTRPLLPGDEFALRHIALYCKADYELAERNSLCLSTETSNESQLEEHSSDVQATLNALHHPSGQSPLSSESTSCYRNLGQDDSPVSKSGNVVLNMGLGTSGSSYSNGCGQSTPELTSTSPQVSAGSVGQQPFAQKKDKREKPKTTRVRTVLNEKQLHTLRTCYAANPRPDALMKEQLVEMTGLSPRVIRVWFQNKRCKDKKKQLIMKQIQQQHVKNQTLNGIRMQGVGPLIASSPSRHDVPLISAIEVQQYQQNAVWMKSAGRTMHDYQPAMPDDLPTTSAVGQDSQTPFQQLMHDFGDSSIPPLNYISSSAAFNATLDPDLSIISPQLVSSDLSSPSCSD</sequence>